<dbReference type="EMBL" id="JAYKXP010000064">
    <property type="protein sequence ID" value="KAK7032454.1"/>
    <property type="molecule type" value="Genomic_DNA"/>
</dbReference>
<gene>
    <name evidence="1" type="ORF">VNI00_013012</name>
</gene>
<protein>
    <submittedName>
        <fullName evidence="1">Uncharacterized protein</fullName>
    </submittedName>
</protein>
<organism evidence="1 2">
    <name type="scientific">Paramarasmius palmivorus</name>
    <dbReference type="NCBI Taxonomy" id="297713"/>
    <lineage>
        <taxon>Eukaryota</taxon>
        <taxon>Fungi</taxon>
        <taxon>Dikarya</taxon>
        <taxon>Basidiomycota</taxon>
        <taxon>Agaricomycotina</taxon>
        <taxon>Agaricomycetes</taxon>
        <taxon>Agaricomycetidae</taxon>
        <taxon>Agaricales</taxon>
        <taxon>Marasmiineae</taxon>
        <taxon>Marasmiaceae</taxon>
        <taxon>Paramarasmius</taxon>
    </lineage>
</organism>
<keyword evidence="2" id="KW-1185">Reference proteome</keyword>
<reference evidence="1 2" key="1">
    <citation type="submission" date="2024-01" db="EMBL/GenBank/DDBJ databases">
        <title>A draft genome for a cacao thread blight-causing isolate of Paramarasmius palmivorus.</title>
        <authorList>
            <person name="Baruah I.K."/>
            <person name="Bukari Y."/>
            <person name="Amoako-Attah I."/>
            <person name="Meinhardt L.W."/>
            <person name="Bailey B.A."/>
            <person name="Cohen S.P."/>
        </authorList>
    </citation>
    <scope>NUCLEOTIDE SEQUENCE [LARGE SCALE GENOMIC DNA]</scope>
    <source>
        <strain evidence="1 2">GH-12</strain>
    </source>
</reference>
<comment type="caution">
    <text evidence="1">The sequence shown here is derived from an EMBL/GenBank/DDBJ whole genome shotgun (WGS) entry which is preliminary data.</text>
</comment>
<name>A0AAW0C1R7_9AGAR</name>
<evidence type="ECO:0000313" key="1">
    <source>
        <dbReference type="EMBL" id="KAK7032454.1"/>
    </source>
</evidence>
<dbReference type="AlphaFoldDB" id="A0AAW0C1R7"/>
<dbReference type="Proteomes" id="UP001383192">
    <property type="component" value="Unassembled WGS sequence"/>
</dbReference>
<accession>A0AAW0C1R7</accession>
<evidence type="ECO:0000313" key="2">
    <source>
        <dbReference type="Proteomes" id="UP001383192"/>
    </source>
</evidence>
<proteinExistence type="predicted"/>
<sequence>MARVNLNRSIYKSGLYFAVSDEPEIVSLRRSALEAGNLAPFLDPNDQEDGGACEIKCARIETGPPQHYRMYYFEQTAGNVFPLNECISRELKAHTGGLKRPWYGPVVIIWEEEDVISEDNMVELAQEFITQLNDFYEIVIRDNSIEFDKLDM</sequence>